<feature type="domain" description="N-acetyltransferase" evidence="1">
    <location>
        <begin position="5"/>
        <end position="165"/>
    </location>
</feature>
<evidence type="ECO:0000313" key="3">
    <source>
        <dbReference type="Proteomes" id="UP000321440"/>
    </source>
</evidence>
<evidence type="ECO:0000313" key="2">
    <source>
        <dbReference type="EMBL" id="GEN46402.1"/>
    </source>
</evidence>
<proteinExistence type="predicted"/>
<dbReference type="SUPFAM" id="SSF55729">
    <property type="entry name" value="Acyl-CoA N-acyltransferases (Nat)"/>
    <property type="match status" value="1"/>
</dbReference>
<dbReference type="PANTHER" id="PTHR43415">
    <property type="entry name" value="SPERMIDINE N(1)-ACETYLTRANSFERASE"/>
    <property type="match status" value="1"/>
</dbReference>
<dbReference type="CDD" id="cd04301">
    <property type="entry name" value="NAT_SF"/>
    <property type="match status" value="1"/>
</dbReference>
<gene>
    <name evidence="2" type="ORF">AHA02nite_21780</name>
</gene>
<evidence type="ECO:0000259" key="1">
    <source>
        <dbReference type="PROSITE" id="PS51186"/>
    </source>
</evidence>
<dbReference type="InterPro" id="IPR000182">
    <property type="entry name" value="GNAT_dom"/>
</dbReference>
<dbReference type="PROSITE" id="PS51186">
    <property type="entry name" value="GNAT"/>
    <property type="match status" value="1"/>
</dbReference>
<name>A0A511WAQ8_9BACI</name>
<dbReference type="OrthoDB" id="9795206at2"/>
<dbReference type="AlphaFoldDB" id="A0A511WAQ8"/>
<keyword evidence="3" id="KW-1185">Reference proteome</keyword>
<dbReference type="InterPro" id="IPR016181">
    <property type="entry name" value="Acyl_CoA_acyltransferase"/>
</dbReference>
<dbReference type="Gene3D" id="3.40.630.30">
    <property type="match status" value="1"/>
</dbReference>
<reference evidence="2 3" key="1">
    <citation type="submission" date="2019-07" db="EMBL/GenBank/DDBJ databases">
        <title>Whole genome shotgun sequence of Alkalibacillus haloalkaliphilus NBRC 103110.</title>
        <authorList>
            <person name="Hosoyama A."/>
            <person name="Uohara A."/>
            <person name="Ohji S."/>
            <person name="Ichikawa N."/>
        </authorList>
    </citation>
    <scope>NUCLEOTIDE SEQUENCE [LARGE SCALE GENOMIC DNA]</scope>
    <source>
        <strain evidence="2 3">NBRC 103110</strain>
    </source>
</reference>
<dbReference type="GO" id="GO:0004145">
    <property type="term" value="F:diamine N-acetyltransferase activity"/>
    <property type="evidence" value="ECO:0007669"/>
    <property type="project" value="TreeGrafter"/>
</dbReference>
<sequence>MDTNLQLRPLEKEDLDFIYKMRTNPNIMDYWFEEPYTTKEKMVKEYENSLNSDSHRSFILYHANERVGYLGLFDIDQRHRNAEFAIMFDPAHQGKGYAVEATRLTVEYGFNQLNLNKIFLYVVKHNEKAIHLYEKVGFKVEGELKEHFFVDGSYHDALMMGLLRKDYNRM</sequence>
<dbReference type="PANTHER" id="PTHR43415:SF6">
    <property type="entry name" value="SPERMIDINE N(1)-ACETYLTRANSFERASE"/>
    <property type="match status" value="1"/>
</dbReference>
<dbReference type="EMBL" id="BJYA01000014">
    <property type="protein sequence ID" value="GEN46402.1"/>
    <property type="molecule type" value="Genomic_DNA"/>
</dbReference>
<organism evidence="2 3">
    <name type="scientific">Alkalibacillus haloalkaliphilus</name>
    <dbReference type="NCBI Taxonomy" id="94136"/>
    <lineage>
        <taxon>Bacteria</taxon>
        <taxon>Bacillati</taxon>
        <taxon>Bacillota</taxon>
        <taxon>Bacilli</taxon>
        <taxon>Bacillales</taxon>
        <taxon>Bacillaceae</taxon>
        <taxon>Alkalibacillus</taxon>
    </lineage>
</organism>
<comment type="caution">
    <text evidence="2">The sequence shown here is derived from an EMBL/GenBank/DDBJ whole genome shotgun (WGS) entry which is preliminary data.</text>
</comment>
<accession>A0A511WAQ8</accession>
<keyword evidence="2" id="KW-0808">Transferase</keyword>
<protein>
    <submittedName>
        <fullName evidence="2">Spermidine N1-acetyltransferase</fullName>
    </submittedName>
</protein>
<dbReference type="Proteomes" id="UP000321440">
    <property type="component" value="Unassembled WGS sequence"/>
</dbReference>
<dbReference type="Pfam" id="PF13302">
    <property type="entry name" value="Acetyltransf_3"/>
    <property type="match status" value="1"/>
</dbReference>
<dbReference type="RefSeq" id="WP_146817198.1">
    <property type="nucleotide sequence ID" value="NZ_BJYA01000014.1"/>
</dbReference>